<evidence type="ECO:0000256" key="7">
    <source>
        <dbReference type="SAM" id="Phobius"/>
    </source>
</evidence>
<dbReference type="Pfam" id="PF12704">
    <property type="entry name" value="MacB_PCD"/>
    <property type="match status" value="1"/>
</dbReference>
<dbReference type="PANTHER" id="PTHR30489">
    <property type="entry name" value="LIPOPROTEIN-RELEASING SYSTEM TRANSMEMBRANE PROTEIN LOLE"/>
    <property type="match status" value="1"/>
</dbReference>
<evidence type="ECO:0000259" key="9">
    <source>
        <dbReference type="Pfam" id="PF12704"/>
    </source>
</evidence>
<dbReference type="AlphaFoldDB" id="A0A1I2J3D2"/>
<feature type="transmembrane region" description="Helical" evidence="7">
    <location>
        <begin position="730"/>
        <end position="753"/>
    </location>
</feature>
<evidence type="ECO:0000256" key="4">
    <source>
        <dbReference type="ARBA" id="ARBA00022692"/>
    </source>
</evidence>
<dbReference type="InterPro" id="IPR003838">
    <property type="entry name" value="ABC3_permease_C"/>
</dbReference>
<feature type="transmembrane region" description="Helical" evidence="7">
    <location>
        <begin position="637"/>
        <end position="661"/>
    </location>
</feature>
<sequence>MRATSRWALADLRTHRGQALSIVCATAGITMALLLSVALLVYAANPWERAFATTRGAHVWLRTDAVADTGALAGLDGVTAVSGPFRTVLATVRHGADQATLGLRATGPVPPKAARPQLVGGQWLDGRQTDAVVLEKTVAAALWAATGDTLRVTVAGRSRSLHVVGVAETAEPGFGTGGAPGIGWANPALVAELGRAGGRTGQTVGLRLADPADADFTVQRAVALVGPERVVSVSTWRETRAEAEGDNHMLGLILGLFGLGALLAAAVAVTGGVGSRVLAHVQDISVLKVVGFTPAQIVRMFLIQHAALATAGVLAGTAATELLGTRVPGRLGQAMALWRTLPEHAWAVPVTATVTVLVFAAATVLASWRAGRIPPVPAVRQAAAAGRGLLPRAAGAALGMRVPPALVLGWRGAVRRPRRSAAAVARLALPLFMITLALGAWATVGRLGSDPAAAGLAERLTARPVHLSDPAARRALARQPGIAVAHPTVELPALAPGQTATVVLRGVGTAAHPYPFVIADGRAPAGPDEAVAGQGLLDALHAHVGQWVRLTVGGTPHIVHIVGRNIEARHSGRVVSMSYDALRRQDATVTPDFYSLVLRSGARPAAVRAALTAPGAAAFEVRTVADPTGGLAAGRGVVLGAIAVLALIGLGELSTAVAVSVREHSRDLWAYRTVGLTPRQSVAAVATTTALITLCAAGTGIALGVPTACRLIDLQADAVGMGAGVARPPWWAALLLVAGAAVSIATAASVIPARRAVRRREGRLRY</sequence>
<evidence type="ECO:0000259" key="8">
    <source>
        <dbReference type="Pfam" id="PF02687"/>
    </source>
</evidence>
<feature type="transmembrane region" description="Helical" evidence="7">
    <location>
        <begin position="345"/>
        <end position="369"/>
    </location>
</feature>
<keyword evidence="6 7" id="KW-0472">Membrane</keyword>
<feature type="domain" description="ABC3 transporter permease C-terminal" evidence="8">
    <location>
        <begin position="641"/>
        <end position="758"/>
    </location>
</feature>
<feature type="transmembrane region" description="Helical" evidence="7">
    <location>
        <begin position="682"/>
        <end position="705"/>
    </location>
</feature>
<comment type="subcellular location">
    <subcellularLocation>
        <location evidence="1">Cell membrane</location>
        <topology evidence="1">Multi-pass membrane protein</topology>
    </subcellularLocation>
</comment>
<keyword evidence="5 7" id="KW-1133">Transmembrane helix</keyword>
<accession>A0A1I2J3D2</accession>
<evidence type="ECO:0000313" key="11">
    <source>
        <dbReference type="Proteomes" id="UP000199323"/>
    </source>
</evidence>
<keyword evidence="11" id="KW-1185">Reference proteome</keyword>
<evidence type="ECO:0000256" key="2">
    <source>
        <dbReference type="ARBA" id="ARBA00005236"/>
    </source>
</evidence>
<dbReference type="STRING" id="380248.SAMN05216251_115140"/>
<feature type="transmembrane region" description="Helical" evidence="7">
    <location>
        <begin position="422"/>
        <end position="442"/>
    </location>
</feature>
<comment type="similarity">
    <text evidence="2">Belongs to the ABC-4 integral membrane protein family. LolC/E subfamily.</text>
</comment>
<evidence type="ECO:0000256" key="6">
    <source>
        <dbReference type="ARBA" id="ARBA00023136"/>
    </source>
</evidence>
<dbReference type="OrthoDB" id="3510866at2"/>
<dbReference type="GO" id="GO:0044874">
    <property type="term" value="P:lipoprotein localization to outer membrane"/>
    <property type="evidence" value="ECO:0007669"/>
    <property type="project" value="TreeGrafter"/>
</dbReference>
<organism evidence="10 11">
    <name type="scientific">Actinacidiphila alni</name>
    <dbReference type="NCBI Taxonomy" id="380248"/>
    <lineage>
        <taxon>Bacteria</taxon>
        <taxon>Bacillati</taxon>
        <taxon>Actinomycetota</taxon>
        <taxon>Actinomycetes</taxon>
        <taxon>Kitasatosporales</taxon>
        <taxon>Streptomycetaceae</taxon>
        <taxon>Actinacidiphila</taxon>
    </lineage>
</organism>
<dbReference type="Pfam" id="PF02687">
    <property type="entry name" value="FtsX"/>
    <property type="match status" value="2"/>
</dbReference>
<reference evidence="11" key="1">
    <citation type="submission" date="2016-10" db="EMBL/GenBank/DDBJ databases">
        <authorList>
            <person name="Varghese N."/>
            <person name="Submissions S."/>
        </authorList>
    </citation>
    <scope>NUCLEOTIDE SEQUENCE [LARGE SCALE GENOMIC DNA]</scope>
    <source>
        <strain evidence="11">CGMCC 4.3510</strain>
    </source>
</reference>
<dbReference type="RefSeq" id="WP_093715759.1">
    <property type="nucleotide sequence ID" value="NZ_FONG01000015.1"/>
</dbReference>
<dbReference type="InterPro" id="IPR025857">
    <property type="entry name" value="MacB_PCD"/>
</dbReference>
<feature type="domain" description="MacB-like periplasmic core" evidence="9">
    <location>
        <begin position="63"/>
        <end position="217"/>
    </location>
</feature>
<dbReference type="GO" id="GO:0098797">
    <property type="term" value="C:plasma membrane protein complex"/>
    <property type="evidence" value="ECO:0007669"/>
    <property type="project" value="TreeGrafter"/>
</dbReference>
<dbReference type="InterPro" id="IPR051447">
    <property type="entry name" value="Lipoprotein-release_system"/>
</dbReference>
<evidence type="ECO:0000256" key="5">
    <source>
        <dbReference type="ARBA" id="ARBA00022989"/>
    </source>
</evidence>
<proteinExistence type="inferred from homology"/>
<evidence type="ECO:0000256" key="1">
    <source>
        <dbReference type="ARBA" id="ARBA00004651"/>
    </source>
</evidence>
<keyword evidence="3" id="KW-1003">Cell membrane</keyword>
<gene>
    <name evidence="10" type="ORF">SAMN05216251_115140</name>
</gene>
<feature type="transmembrane region" description="Helical" evidence="7">
    <location>
        <begin position="249"/>
        <end position="269"/>
    </location>
</feature>
<feature type="domain" description="ABC3 transporter permease C-terminal" evidence="8">
    <location>
        <begin position="256"/>
        <end position="375"/>
    </location>
</feature>
<feature type="transmembrane region" description="Helical" evidence="7">
    <location>
        <begin position="302"/>
        <end position="324"/>
    </location>
</feature>
<evidence type="ECO:0000256" key="3">
    <source>
        <dbReference type="ARBA" id="ARBA00022475"/>
    </source>
</evidence>
<keyword evidence="4 7" id="KW-0812">Transmembrane</keyword>
<feature type="transmembrane region" description="Helical" evidence="7">
    <location>
        <begin position="20"/>
        <end position="42"/>
    </location>
</feature>
<evidence type="ECO:0000313" key="10">
    <source>
        <dbReference type="EMBL" id="SFF47757.1"/>
    </source>
</evidence>
<dbReference type="EMBL" id="FONG01000015">
    <property type="protein sequence ID" value="SFF47757.1"/>
    <property type="molecule type" value="Genomic_DNA"/>
</dbReference>
<protein>
    <submittedName>
        <fullName evidence="10">Putative ABC transport system permease protein</fullName>
    </submittedName>
</protein>
<dbReference type="PANTHER" id="PTHR30489:SF0">
    <property type="entry name" value="LIPOPROTEIN-RELEASING SYSTEM TRANSMEMBRANE PROTEIN LOLE"/>
    <property type="match status" value="1"/>
</dbReference>
<dbReference type="Proteomes" id="UP000199323">
    <property type="component" value="Unassembled WGS sequence"/>
</dbReference>
<name>A0A1I2J3D2_9ACTN</name>